<name>A0ABV2CJM5_9BURK</name>
<organism evidence="2 3">
    <name type="scientific">Burkholderia sola</name>
    <dbReference type="NCBI Taxonomy" id="2843302"/>
    <lineage>
        <taxon>Bacteria</taxon>
        <taxon>Pseudomonadati</taxon>
        <taxon>Pseudomonadota</taxon>
        <taxon>Betaproteobacteria</taxon>
        <taxon>Burkholderiales</taxon>
        <taxon>Burkholderiaceae</taxon>
        <taxon>Burkholderia</taxon>
        <taxon>Burkholderia cepacia complex</taxon>
    </lineage>
</organism>
<evidence type="ECO:0000313" key="3">
    <source>
        <dbReference type="Proteomes" id="UP001548587"/>
    </source>
</evidence>
<comment type="caution">
    <text evidence="2">The sequence shown here is derived from an EMBL/GenBank/DDBJ whole genome shotgun (WGS) entry which is preliminary data.</text>
</comment>
<protein>
    <submittedName>
        <fullName evidence="2">Uncharacterized protein</fullName>
    </submittedName>
</protein>
<reference evidence="2 3" key="1">
    <citation type="submission" date="2024-06" db="EMBL/GenBank/DDBJ databases">
        <title>Burkholderia sola in Mexico.</title>
        <authorList>
            <person name="Estrada P."/>
        </authorList>
    </citation>
    <scope>NUCLEOTIDE SEQUENCE [LARGE SCALE GENOMIC DNA]</scope>
    <source>
        <strain evidence="2 3">CpTa8-5</strain>
    </source>
</reference>
<feature type="region of interest" description="Disordered" evidence="1">
    <location>
        <begin position="25"/>
        <end position="66"/>
    </location>
</feature>
<evidence type="ECO:0000313" key="2">
    <source>
        <dbReference type="EMBL" id="MET1479313.1"/>
    </source>
</evidence>
<gene>
    <name evidence="2" type="ORF">ABXL37_34210</name>
</gene>
<proteinExistence type="predicted"/>
<dbReference type="RefSeq" id="WP_280885129.1">
    <property type="nucleotide sequence ID" value="NZ_JBEWCH010000052.1"/>
</dbReference>
<keyword evidence="3" id="KW-1185">Reference proteome</keyword>
<sequence>PDVVHRTALLVEQSVERLHAVAVDKNHAGDPNPWKKLPVNSTPSRPAIRPEGSPLGGNGGVYRSKF</sequence>
<dbReference type="Proteomes" id="UP001548587">
    <property type="component" value="Unassembled WGS sequence"/>
</dbReference>
<feature type="non-terminal residue" evidence="2">
    <location>
        <position position="1"/>
    </location>
</feature>
<evidence type="ECO:0000256" key="1">
    <source>
        <dbReference type="SAM" id="MobiDB-lite"/>
    </source>
</evidence>
<accession>A0ABV2CJM5</accession>
<dbReference type="EMBL" id="JBEWCH010000052">
    <property type="protein sequence ID" value="MET1479313.1"/>
    <property type="molecule type" value="Genomic_DNA"/>
</dbReference>